<proteinExistence type="predicted"/>
<reference evidence="3 4" key="1">
    <citation type="submission" date="2018-09" db="EMBL/GenBank/DDBJ databases">
        <authorList>
            <person name="Peiro R."/>
            <person name="Begona"/>
            <person name="Cbmso G."/>
            <person name="Lopez M."/>
            <person name="Gonzalez S."/>
        </authorList>
    </citation>
    <scope>NUCLEOTIDE SEQUENCE [LARGE SCALE GENOMIC DNA]</scope>
</reference>
<dbReference type="Proteomes" id="UP000319462">
    <property type="component" value="Chromosome 24"/>
</dbReference>
<dbReference type="InterPro" id="IPR035969">
    <property type="entry name" value="Rab-GAP_TBC_sf"/>
</dbReference>
<dbReference type="Pfam" id="PF00566">
    <property type="entry name" value="RabGAP-TBC"/>
    <property type="match status" value="1"/>
</dbReference>
<dbReference type="EMBL" id="LS997623">
    <property type="protein sequence ID" value="SYZ66260.1"/>
    <property type="molecule type" value="Genomic_DNA"/>
</dbReference>
<evidence type="ECO:0000256" key="1">
    <source>
        <dbReference type="SAM" id="MobiDB-lite"/>
    </source>
</evidence>
<accession>A0A3P3Z7V3</accession>
<dbReference type="KEGG" id="lbz:LBRM_24_0960"/>
<dbReference type="SUPFAM" id="SSF47923">
    <property type="entry name" value="Ypt/Rab-GAP domain of gyp1p"/>
    <property type="match status" value="2"/>
</dbReference>
<dbReference type="InterPro" id="IPR000195">
    <property type="entry name" value="Rab-GAP-TBC_dom"/>
</dbReference>
<name>A0A3P3Z7V3_LEIBR</name>
<dbReference type="Gene3D" id="1.10.472.80">
    <property type="entry name" value="Ypt/Rab-GAP domain of gyp1p, domain 3"/>
    <property type="match status" value="1"/>
</dbReference>
<protein>
    <submittedName>
        <fullName evidence="3">Rab-GTPase-TBC_domain_containing_protein</fullName>
    </submittedName>
</protein>
<feature type="compositionally biased region" description="Gly residues" evidence="1">
    <location>
        <begin position="172"/>
        <end position="183"/>
    </location>
</feature>
<feature type="region of interest" description="Disordered" evidence="1">
    <location>
        <begin position="163"/>
        <end position="186"/>
    </location>
</feature>
<organism evidence="3 4">
    <name type="scientific">Leishmania braziliensis MHOM/BR/75/M2904</name>
    <dbReference type="NCBI Taxonomy" id="420245"/>
    <lineage>
        <taxon>Eukaryota</taxon>
        <taxon>Discoba</taxon>
        <taxon>Euglenozoa</taxon>
        <taxon>Kinetoplastea</taxon>
        <taxon>Metakinetoplastina</taxon>
        <taxon>Trypanosomatida</taxon>
        <taxon>Trypanosomatidae</taxon>
        <taxon>Leishmaniinae</taxon>
        <taxon>Leishmania</taxon>
        <taxon>Leishmania braziliensis species complex</taxon>
    </lineage>
</organism>
<dbReference type="VEuPathDB" id="TriTrypDB:LbrM.24.0960"/>
<dbReference type="RefSeq" id="XP_001565361.1">
    <property type="nucleotide sequence ID" value="XM_001565311.1"/>
</dbReference>
<gene>
    <name evidence="3" type="ORF">LBRM2904_24.0990</name>
</gene>
<sequence length="472" mass="51374">MAPLPVPPLHNTTRAEARAYTCICQRLIEWSLNGANTALDLLPPPFPPSLPLQVSMDRSLLFSPLGYSTNGVYIPSPVGGDTDVGGANDGRIFEELLDAEVAVNMEKLREASRMGIPPVHRGVVYRYLLGVAFTDKSIEMTMEEMQDKDFQLLNTAYTRMWGNGDENDDRGGAGGSGHGGSHGAGSSVAAQHTIRELLAFSMSSTAAVVSATEGSGPLHCSSGLRGVGSSGAGTVAIPFVHRGPSVVPAHAPSATLSAWEEGVTALRYCAPYNADARQWARMESALAALQMMYCNVSVDHVQLLILLARQLDRVASSARDTFFTVHALFNALTKDGNILHDAQTLQVHCGNFLMLFRAVLLPLYEHFTVEGLTTWEWIPSLLTCFFVDRMHPDDVFALWDCYLADMSEHQAMALHPYACLAMLSSMTEVLIEAGKVELLYCLEHLPRLDTAAIMRKAVLIRESVYSKELLCG</sequence>
<evidence type="ECO:0000313" key="4">
    <source>
        <dbReference type="Proteomes" id="UP000319462"/>
    </source>
</evidence>
<feature type="domain" description="Rab-GAP TBC" evidence="2">
    <location>
        <begin position="292"/>
        <end position="429"/>
    </location>
</feature>
<dbReference type="AlphaFoldDB" id="A0A3P3Z7V3"/>
<evidence type="ECO:0000259" key="2">
    <source>
        <dbReference type="Pfam" id="PF00566"/>
    </source>
</evidence>
<evidence type="ECO:0000313" key="3">
    <source>
        <dbReference type="EMBL" id="SYZ66260.1"/>
    </source>
</evidence>